<keyword evidence="2" id="KW-0812">Transmembrane</keyword>
<dbReference type="Proteomes" id="UP000652013">
    <property type="component" value="Unassembled WGS sequence"/>
</dbReference>
<comment type="caution">
    <text evidence="3">The sequence shown here is derived from an EMBL/GenBank/DDBJ whole genome shotgun (WGS) entry which is preliminary data.</text>
</comment>
<reference evidence="3" key="1">
    <citation type="submission" date="2021-01" db="EMBL/GenBank/DDBJ databases">
        <title>Whole genome shotgun sequence of Spirilliplanes yamanashiensis NBRC 15828.</title>
        <authorList>
            <person name="Komaki H."/>
            <person name="Tamura T."/>
        </authorList>
    </citation>
    <scope>NUCLEOTIDE SEQUENCE</scope>
    <source>
        <strain evidence="3">NBRC 15828</strain>
    </source>
</reference>
<accession>A0A8J3YAU5</accession>
<evidence type="ECO:0000313" key="4">
    <source>
        <dbReference type="Proteomes" id="UP000652013"/>
    </source>
</evidence>
<name>A0A8J3YAU5_9ACTN</name>
<keyword evidence="2" id="KW-0472">Membrane</keyword>
<evidence type="ECO:0000256" key="1">
    <source>
        <dbReference type="SAM" id="MobiDB-lite"/>
    </source>
</evidence>
<proteinExistence type="predicted"/>
<keyword evidence="2" id="KW-1133">Transmembrane helix</keyword>
<feature type="region of interest" description="Disordered" evidence="1">
    <location>
        <begin position="80"/>
        <end position="107"/>
    </location>
</feature>
<feature type="transmembrane region" description="Helical" evidence="2">
    <location>
        <begin position="49"/>
        <end position="75"/>
    </location>
</feature>
<keyword evidence="4" id="KW-1185">Reference proteome</keyword>
<dbReference type="EMBL" id="BOOY01000028">
    <property type="protein sequence ID" value="GIJ04595.1"/>
    <property type="molecule type" value="Genomic_DNA"/>
</dbReference>
<sequence length="107" mass="11718">MQHSNISLLTLVLVGGILIAFGYGWAVMRRANRDYKATKGAVKSMRKGFWASFRALVKVGVFVAVAVGLIVTWNIRDARDDGATPLFPARVDDRTATPSPEPTATRR</sequence>
<protein>
    <submittedName>
        <fullName evidence="3">Uncharacterized protein</fullName>
    </submittedName>
</protein>
<evidence type="ECO:0000256" key="2">
    <source>
        <dbReference type="SAM" id="Phobius"/>
    </source>
</evidence>
<dbReference type="AlphaFoldDB" id="A0A8J3YAU5"/>
<gene>
    <name evidence="3" type="ORF">Sya03_39470</name>
</gene>
<evidence type="ECO:0000313" key="3">
    <source>
        <dbReference type="EMBL" id="GIJ04595.1"/>
    </source>
</evidence>
<dbReference type="RefSeq" id="WP_203939817.1">
    <property type="nucleotide sequence ID" value="NZ_BAAAGJ010000005.1"/>
</dbReference>
<feature type="transmembrane region" description="Helical" evidence="2">
    <location>
        <begin position="6"/>
        <end position="28"/>
    </location>
</feature>
<organism evidence="3 4">
    <name type="scientific">Spirilliplanes yamanashiensis</name>
    <dbReference type="NCBI Taxonomy" id="42233"/>
    <lineage>
        <taxon>Bacteria</taxon>
        <taxon>Bacillati</taxon>
        <taxon>Actinomycetota</taxon>
        <taxon>Actinomycetes</taxon>
        <taxon>Micromonosporales</taxon>
        <taxon>Micromonosporaceae</taxon>
        <taxon>Spirilliplanes</taxon>
    </lineage>
</organism>